<feature type="transmembrane region" description="Helical" evidence="10">
    <location>
        <begin position="12"/>
        <end position="31"/>
    </location>
</feature>
<feature type="transmembrane region" description="Helical" evidence="10">
    <location>
        <begin position="122"/>
        <end position="147"/>
    </location>
</feature>
<evidence type="ECO:0000259" key="12">
    <source>
        <dbReference type="PROSITE" id="PS50110"/>
    </source>
</evidence>
<dbReference type="SMART" id="SM00388">
    <property type="entry name" value="HisKA"/>
    <property type="match status" value="1"/>
</dbReference>
<feature type="domain" description="Histidine kinase" evidence="11">
    <location>
        <begin position="326"/>
        <end position="546"/>
    </location>
</feature>
<keyword evidence="7 10" id="KW-1133">Transmembrane helix</keyword>
<dbReference type="PROSITE" id="PS50110">
    <property type="entry name" value="RESPONSE_REGULATORY"/>
    <property type="match status" value="1"/>
</dbReference>
<dbReference type="Gene3D" id="3.40.50.2300">
    <property type="match status" value="1"/>
</dbReference>
<comment type="caution">
    <text evidence="13">The sequence shown here is derived from an EMBL/GenBank/DDBJ whole genome shotgun (WGS) entry which is preliminary data.</text>
</comment>
<gene>
    <name evidence="13" type="ORF">DI526_08435</name>
</gene>
<keyword evidence="6 10" id="KW-0812">Transmembrane</keyword>
<dbReference type="AlphaFoldDB" id="A0A2W5WM94"/>
<dbReference type="Proteomes" id="UP000249393">
    <property type="component" value="Unassembled WGS sequence"/>
</dbReference>
<accession>A0A2W5WM94</accession>
<evidence type="ECO:0000256" key="3">
    <source>
        <dbReference type="ARBA" id="ARBA00012438"/>
    </source>
</evidence>
<evidence type="ECO:0000256" key="9">
    <source>
        <dbReference type="PROSITE-ProRule" id="PRU00169"/>
    </source>
</evidence>
<dbReference type="Gene3D" id="3.30.565.10">
    <property type="entry name" value="Histidine kinase-like ATPase, C-terminal domain"/>
    <property type="match status" value="1"/>
</dbReference>
<comment type="catalytic activity">
    <reaction evidence="1">
        <text>ATP + protein L-histidine = ADP + protein N-phospho-L-histidine.</text>
        <dbReference type="EC" id="2.7.13.3"/>
    </reaction>
</comment>
<organism evidence="13 14">
    <name type="scientific">Caulobacter segnis</name>
    <dbReference type="NCBI Taxonomy" id="88688"/>
    <lineage>
        <taxon>Bacteria</taxon>
        <taxon>Pseudomonadati</taxon>
        <taxon>Pseudomonadota</taxon>
        <taxon>Alphaproteobacteria</taxon>
        <taxon>Caulobacterales</taxon>
        <taxon>Caulobacteraceae</taxon>
        <taxon>Caulobacter</taxon>
    </lineage>
</organism>
<dbReference type="InterPro" id="IPR036097">
    <property type="entry name" value="HisK_dim/P_sf"/>
</dbReference>
<dbReference type="SUPFAM" id="SSF52172">
    <property type="entry name" value="CheY-like"/>
    <property type="match status" value="1"/>
</dbReference>
<dbReference type="Gene3D" id="1.10.287.130">
    <property type="match status" value="1"/>
</dbReference>
<dbReference type="Pfam" id="PF00072">
    <property type="entry name" value="Response_reg"/>
    <property type="match status" value="1"/>
</dbReference>
<dbReference type="SMART" id="SM00448">
    <property type="entry name" value="REC"/>
    <property type="match status" value="1"/>
</dbReference>
<dbReference type="InterPro" id="IPR036890">
    <property type="entry name" value="HATPase_C_sf"/>
</dbReference>
<evidence type="ECO:0000256" key="10">
    <source>
        <dbReference type="SAM" id="Phobius"/>
    </source>
</evidence>
<dbReference type="SUPFAM" id="SSF47384">
    <property type="entry name" value="Homodimeric domain of signal transducing histidine kinase"/>
    <property type="match status" value="1"/>
</dbReference>
<dbReference type="InterPro" id="IPR005467">
    <property type="entry name" value="His_kinase_dom"/>
</dbReference>
<evidence type="ECO:0000256" key="5">
    <source>
        <dbReference type="ARBA" id="ARBA00022553"/>
    </source>
</evidence>
<feature type="transmembrane region" description="Helical" evidence="10">
    <location>
        <begin position="37"/>
        <end position="57"/>
    </location>
</feature>
<dbReference type="InterPro" id="IPR007895">
    <property type="entry name" value="MASE1"/>
</dbReference>
<dbReference type="Pfam" id="PF02518">
    <property type="entry name" value="HATPase_c"/>
    <property type="match status" value="1"/>
</dbReference>
<dbReference type="SUPFAM" id="SSF55874">
    <property type="entry name" value="ATPase domain of HSP90 chaperone/DNA topoisomerase II/histidine kinase"/>
    <property type="match status" value="1"/>
</dbReference>
<dbReference type="EMBL" id="QFQZ01000019">
    <property type="protein sequence ID" value="PZR35088.1"/>
    <property type="molecule type" value="Genomic_DNA"/>
</dbReference>
<feature type="transmembrane region" description="Helical" evidence="10">
    <location>
        <begin position="271"/>
        <end position="290"/>
    </location>
</feature>
<dbReference type="Pfam" id="PF05231">
    <property type="entry name" value="MASE1"/>
    <property type="match status" value="1"/>
</dbReference>
<evidence type="ECO:0000256" key="4">
    <source>
        <dbReference type="ARBA" id="ARBA00022475"/>
    </source>
</evidence>
<keyword evidence="8 10" id="KW-0472">Membrane</keyword>
<dbReference type="CDD" id="cd00082">
    <property type="entry name" value="HisKA"/>
    <property type="match status" value="1"/>
</dbReference>
<dbReference type="Pfam" id="PF00512">
    <property type="entry name" value="HisKA"/>
    <property type="match status" value="1"/>
</dbReference>
<keyword evidence="4" id="KW-1003">Cell membrane</keyword>
<dbReference type="InterPro" id="IPR011006">
    <property type="entry name" value="CheY-like_superfamily"/>
</dbReference>
<dbReference type="PANTHER" id="PTHR45339">
    <property type="entry name" value="HYBRID SIGNAL TRANSDUCTION HISTIDINE KINASE J"/>
    <property type="match status" value="1"/>
</dbReference>
<dbReference type="CDD" id="cd16922">
    <property type="entry name" value="HATPase_EvgS-ArcB-TorS-like"/>
    <property type="match status" value="1"/>
</dbReference>
<feature type="transmembrane region" description="Helical" evidence="10">
    <location>
        <begin position="159"/>
        <end position="178"/>
    </location>
</feature>
<dbReference type="InterPro" id="IPR004358">
    <property type="entry name" value="Sig_transdc_His_kin-like_C"/>
</dbReference>
<protein>
    <recommendedName>
        <fullName evidence="3">histidine kinase</fullName>
        <ecNumber evidence="3">2.7.13.3</ecNumber>
    </recommendedName>
</protein>
<evidence type="ECO:0000256" key="2">
    <source>
        <dbReference type="ARBA" id="ARBA00004651"/>
    </source>
</evidence>
<comment type="subcellular location">
    <subcellularLocation>
        <location evidence="2">Cell membrane</location>
        <topology evidence="2">Multi-pass membrane protein</topology>
    </subcellularLocation>
</comment>
<dbReference type="RefSeq" id="WP_304276524.1">
    <property type="nucleotide sequence ID" value="NZ_QFQZ01000019.1"/>
</dbReference>
<keyword evidence="13" id="KW-0418">Kinase</keyword>
<dbReference type="PROSITE" id="PS50109">
    <property type="entry name" value="HIS_KIN"/>
    <property type="match status" value="1"/>
</dbReference>
<evidence type="ECO:0000256" key="1">
    <source>
        <dbReference type="ARBA" id="ARBA00000085"/>
    </source>
</evidence>
<keyword evidence="5 9" id="KW-0597">Phosphoprotein</keyword>
<dbReference type="InterPro" id="IPR003661">
    <property type="entry name" value="HisK_dim/P_dom"/>
</dbReference>
<dbReference type="PANTHER" id="PTHR45339:SF5">
    <property type="entry name" value="HISTIDINE KINASE"/>
    <property type="match status" value="1"/>
</dbReference>
<sequence>MPQGLAQQERKRQAILLQGLSAALICGLFFSEFLTRTQLQIAAFWPANALLTAGLAVLTAKRGLMLVGMFVTFHLAADLLAGDSIGRALLYTAIDLLEALAAWRVCVRLWGRTPRVRTMRALAVLPAVTTPIAAVSATLCAAVLSLGFGEPLFKTWVDWFLRGALGLAVVLPGALVLVDAQHRRAYRVSLREQGVLLFAVAAITLLCAHPLSGAPPFLIFPIGLYAAYRLGARGAAWACLIVALITLPIAMSGASPRFNAILGPTAQARTIQVFIAVLFYTCMAASLVLAQQDRLRRLLQRREQLTRVARARALAATEAKTEFLATMSHEIRTPLNSVLGFAQLLAKRDDLSPDARRQVNLIDSAGAALVAVLDDILDFSRVETGQIELQPQPTCAADLLRETAAIMAPEIRAKGLELEVDIADAAGRHHALDADRLRQILINLLNNALRFTEQGRISARLTIEPGAAADRLRFEIVDTGVGIALEKQALLFQRASADIALGRMPAGAGLGLAICRALVDAMGGKIGVDSVPGRGSCFWFELSAEPAEQSASPTPAAAAATPAAAGRILVVDDHPINLEIAATLMSMAGYDVDQAASAAQAIDRARKTAYDLILMDMHMPEMDGLEATRAIRALPAPFGAAPIVAMSADALPTQVERCYAAGMVDHIPKPVQREALYAKVERWRRKPAR</sequence>
<dbReference type="CDD" id="cd17546">
    <property type="entry name" value="REC_hyHK_CKI1_RcsC-like"/>
    <property type="match status" value="1"/>
</dbReference>
<feature type="transmembrane region" description="Helical" evidence="10">
    <location>
        <begin position="231"/>
        <end position="250"/>
    </location>
</feature>
<evidence type="ECO:0000256" key="8">
    <source>
        <dbReference type="ARBA" id="ARBA00023136"/>
    </source>
</evidence>
<feature type="modified residue" description="4-aspartylphosphate" evidence="9">
    <location>
        <position position="616"/>
    </location>
</feature>
<keyword evidence="13" id="KW-0808">Transferase</keyword>
<dbReference type="SMART" id="SM00387">
    <property type="entry name" value="HATPase_c"/>
    <property type="match status" value="1"/>
</dbReference>
<evidence type="ECO:0000256" key="7">
    <source>
        <dbReference type="ARBA" id="ARBA00022989"/>
    </source>
</evidence>
<dbReference type="InterPro" id="IPR003594">
    <property type="entry name" value="HATPase_dom"/>
</dbReference>
<evidence type="ECO:0000256" key="6">
    <source>
        <dbReference type="ARBA" id="ARBA00022692"/>
    </source>
</evidence>
<dbReference type="GO" id="GO:0000155">
    <property type="term" value="F:phosphorelay sensor kinase activity"/>
    <property type="evidence" value="ECO:0007669"/>
    <property type="project" value="InterPro"/>
</dbReference>
<dbReference type="GO" id="GO:0005886">
    <property type="term" value="C:plasma membrane"/>
    <property type="evidence" value="ECO:0007669"/>
    <property type="project" value="UniProtKB-SubCell"/>
</dbReference>
<feature type="transmembrane region" description="Helical" evidence="10">
    <location>
        <begin position="88"/>
        <end position="110"/>
    </location>
</feature>
<reference evidence="13 14" key="1">
    <citation type="submission" date="2017-08" db="EMBL/GenBank/DDBJ databases">
        <title>Infants hospitalized years apart are colonized by the same room-sourced microbial strains.</title>
        <authorList>
            <person name="Brooks B."/>
            <person name="Olm M.R."/>
            <person name="Firek B.A."/>
            <person name="Baker R."/>
            <person name="Thomas B.C."/>
            <person name="Morowitz M.J."/>
            <person name="Banfield J.F."/>
        </authorList>
    </citation>
    <scope>NUCLEOTIDE SEQUENCE [LARGE SCALE GENOMIC DNA]</scope>
    <source>
        <strain evidence="13">S2_003_000_R2_4</strain>
    </source>
</reference>
<proteinExistence type="predicted"/>
<dbReference type="EC" id="2.7.13.3" evidence="3"/>
<dbReference type="InterPro" id="IPR001789">
    <property type="entry name" value="Sig_transdc_resp-reg_receiver"/>
</dbReference>
<evidence type="ECO:0000313" key="13">
    <source>
        <dbReference type="EMBL" id="PZR35088.1"/>
    </source>
</evidence>
<dbReference type="PRINTS" id="PR00344">
    <property type="entry name" value="BCTRLSENSOR"/>
</dbReference>
<evidence type="ECO:0000313" key="14">
    <source>
        <dbReference type="Proteomes" id="UP000249393"/>
    </source>
</evidence>
<feature type="transmembrane region" description="Helical" evidence="10">
    <location>
        <begin position="190"/>
        <end position="211"/>
    </location>
</feature>
<feature type="domain" description="Response regulatory" evidence="12">
    <location>
        <begin position="567"/>
        <end position="684"/>
    </location>
</feature>
<name>A0A2W5WM94_9CAUL</name>
<evidence type="ECO:0000259" key="11">
    <source>
        <dbReference type="PROSITE" id="PS50109"/>
    </source>
</evidence>